<sequence>MPPRRFKKKYVKRLVEKHVAKAIKEYEKTSADSNNAGGSGSANTRETIAPEVQGCSYKTFMNGKPHFFNRTEGVVGLKRWFEKIEQVFEIRKFNEDDNVKFVVCMFEGRALTWAYAVAPAEGRGYAGNLPRCNHCNSYHNGQCPPKYRKYQRTGHQEKDYRTRVPGARVTPLRMQLVMDTIRKGITRTSVPRPYGVISGRELRGYQ</sequence>
<accession>A0ABQ4WG41</accession>
<reference evidence="1" key="2">
    <citation type="submission" date="2022-01" db="EMBL/GenBank/DDBJ databases">
        <authorList>
            <person name="Yamashiro T."/>
            <person name="Shiraishi A."/>
            <person name="Satake H."/>
            <person name="Nakayama K."/>
        </authorList>
    </citation>
    <scope>NUCLEOTIDE SEQUENCE</scope>
</reference>
<dbReference type="EMBL" id="BQNB010008612">
    <property type="protein sequence ID" value="GJS51821.1"/>
    <property type="molecule type" value="Genomic_DNA"/>
</dbReference>
<dbReference type="Proteomes" id="UP001151760">
    <property type="component" value="Unassembled WGS sequence"/>
</dbReference>
<gene>
    <name evidence="1" type="ORF">Tco_0625183</name>
</gene>
<comment type="caution">
    <text evidence="1">The sequence shown here is derived from an EMBL/GenBank/DDBJ whole genome shotgun (WGS) entry which is preliminary data.</text>
</comment>
<proteinExistence type="predicted"/>
<protein>
    <recommendedName>
        <fullName evidence="3">Retrotransposon gag domain-containing protein</fullName>
    </recommendedName>
</protein>
<name>A0ABQ4WG41_9ASTR</name>
<evidence type="ECO:0000313" key="2">
    <source>
        <dbReference type="Proteomes" id="UP001151760"/>
    </source>
</evidence>
<organism evidence="1 2">
    <name type="scientific">Tanacetum coccineum</name>
    <dbReference type="NCBI Taxonomy" id="301880"/>
    <lineage>
        <taxon>Eukaryota</taxon>
        <taxon>Viridiplantae</taxon>
        <taxon>Streptophyta</taxon>
        <taxon>Embryophyta</taxon>
        <taxon>Tracheophyta</taxon>
        <taxon>Spermatophyta</taxon>
        <taxon>Magnoliopsida</taxon>
        <taxon>eudicotyledons</taxon>
        <taxon>Gunneridae</taxon>
        <taxon>Pentapetalae</taxon>
        <taxon>asterids</taxon>
        <taxon>campanulids</taxon>
        <taxon>Asterales</taxon>
        <taxon>Asteraceae</taxon>
        <taxon>Asteroideae</taxon>
        <taxon>Anthemideae</taxon>
        <taxon>Anthemidinae</taxon>
        <taxon>Tanacetum</taxon>
    </lineage>
</organism>
<evidence type="ECO:0008006" key="3">
    <source>
        <dbReference type="Google" id="ProtNLM"/>
    </source>
</evidence>
<evidence type="ECO:0000313" key="1">
    <source>
        <dbReference type="EMBL" id="GJS51821.1"/>
    </source>
</evidence>
<reference evidence="1" key="1">
    <citation type="journal article" date="2022" name="Int. J. Mol. Sci.">
        <title>Draft Genome of Tanacetum Coccineum: Genomic Comparison of Closely Related Tanacetum-Family Plants.</title>
        <authorList>
            <person name="Yamashiro T."/>
            <person name="Shiraishi A."/>
            <person name="Nakayama K."/>
            <person name="Satake H."/>
        </authorList>
    </citation>
    <scope>NUCLEOTIDE SEQUENCE</scope>
</reference>
<keyword evidence="2" id="KW-1185">Reference proteome</keyword>